<evidence type="ECO:0000256" key="3">
    <source>
        <dbReference type="SAM" id="Phobius"/>
    </source>
</evidence>
<dbReference type="EMBL" id="NIRI02000056">
    <property type="protein sequence ID" value="KAG5443093.1"/>
    <property type="molecule type" value="Genomic_DNA"/>
</dbReference>
<dbReference type="GO" id="GO:0030431">
    <property type="term" value="P:sleep"/>
    <property type="evidence" value="ECO:0007669"/>
    <property type="project" value="InterPro"/>
</dbReference>
<dbReference type="PANTHER" id="PTHR33562">
    <property type="entry name" value="ATILLA, ISOFORM B-RELATED-RELATED"/>
    <property type="match status" value="1"/>
</dbReference>
<dbReference type="Proteomes" id="UP000286415">
    <property type="component" value="Unassembled WGS sequence"/>
</dbReference>
<comment type="caution">
    <text evidence="4">The sequence shown here is derived from an EMBL/GenBank/DDBJ whole genome shotgun (WGS) entry which is preliminary data.</text>
</comment>
<dbReference type="InterPro" id="IPR045860">
    <property type="entry name" value="Snake_toxin-like_sf"/>
</dbReference>
<dbReference type="CDD" id="cd23590">
    <property type="entry name" value="TFP_LU_ECD_Bou"/>
    <property type="match status" value="1"/>
</dbReference>
<reference evidence="4 5" key="1">
    <citation type="journal article" date="2018" name="Biotechnol. Adv.">
        <title>Improved genomic resources and new bioinformatic workflow for the carcinogenic parasite Clonorchis sinensis: Biotechnological implications.</title>
        <authorList>
            <person name="Wang D."/>
            <person name="Korhonen P.K."/>
            <person name="Gasser R.B."/>
            <person name="Young N.D."/>
        </authorList>
    </citation>
    <scope>NUCLEOTIDE SEQUENCE [LARGE SCALE GENOMIC DNA]</scope>
    <source>
        <strain evidence="4">Cs-k2</strain>
    </source>
</reference>
<evidence type="ECO:0000256" key="1">
    <source>
        <dbReference type="ARBA" id="ARBA00022729"/>
    </source>
</evidence>
<keyword evidence="3" id="KW-0812">Transmembrane</keyword>
<reference evidence="4 5" key="2">
    <citation type="journal article" date="2021" name="Genomics">
        <title>High-quality reference genome for Clonorchis sinensis.</title>
        <authorList>
            <person name="Young N.D."/>
            <person name="Stroehlein A.J."/>
            <person name="Kinkar L."/>
            <person name="Wang T."/>
            <person name="Sohn W.M."/>
            <person name="Chang B.C.H."/>
            <person name="Kaur P."/>
            <person name="Weisz D."/>
            <person name="Dudchenko O."/>
            <person name="Aiden E.L."/>
            <person name="Korhonen P.K."/>
            <person name="Gasser R.B."/>
        </authorList>
    </citation>
    <scope>NUCLEOTIDE SEQUENCE [LARGE SCALE GENOMIC DNA]</scope>
    <source>
        <strain evidence="4">Cs-k2</strain>
    </source>
</reference>
<feature type="transmembrane region" description="Helical" evidence="3">
    <location>
        <begin position="15"/>
        <end position="36"/>
    </location>
</feature>
<name>A0A8T1M1L4_CLOSI</name>
<sequence>LRRVTTASLKFNTEMSVTFFSILFVNVLATQALWCYQCNSSHHENCLESLTGDASLAPEPCDTYAARYCVKTTGIYGAVMGITRFCSSYHLGNECQYLSFPDHDRMYRACVFTCKTEACNSANQFQSHQIFFLITSLSMSLPTIGAFIT</sequence>
<proteinExistence type="predicted"/>
<keyword evidence="5" id="KW-1185">Reference proteome</keyword>
<dbReference type="PANTHER" id="PTHR33562:SF18">
    <property type="entry name" value="BOUDIN-RELATED"/>
    <property type="match status" value="1"/>
</dbReference>
<keyword evidence="2" id="KW-0325">Glycoprotein</keyword>
<dbReference type="InterPro" id="IPR050975">
    <property type="entry name" value="Sleep_regulator"/>
</dbReference>
<dbReference type="SUPFAM" id="SSF57302">
    <property type="entry name" value="Snake toxin-like"/>
    <property type="match status" value="1"/>
</dbReference>
<protein>
    <submittedName>
        <fullName evidence="4">U-scoloptoxin(05)-Sm1a</fullName>
    </submittedName>
</protein>
<evidence type="ECO:0000313" key="4">
    <source>
        <dbReference type="EMBL" id="KAG5443093.1"/>
    </source>
</evidence>
<dbReference type="Pfam" id="PF17064">
    <property type="entry name" value="QVR"/>
    <property type="match status" value="1"/>
</dbReference>
<dbReference type="AlphaFoldDB" id="A0A8T1M1L4"/>
<keyword evidence="3" id="KW-1133">Transmembrane helix</keyword>
<feature type="non-terminal residue" evidence="4">
    <location>
        <position position="1"/>
    </location>
</feature>
<gene>
    <name evidence="4" type="ORF">CSKR_202728</name>
</gene>
<organism evidence="4 5">
    <name type="scientific">Clonorchis sinensis</name>
    <name type="common">Chinese liver fluke</name>
    <dbReference type="NCBI Taxonomy" id="79923"/>
    <lineage>
        <taxon>Eukaryota</taxon>
        <taxon>Metazoa</taxon>
        <taxon>Spiralia</taxon>
        <taxon>Lophotrochozoa</taxon>
        <taxon>Platyhelminthes</taxon>
        <taxon>Trematoda</taxon>
        <taxon>Digenea</taxon>
        <taxon>Opisthorchiida</taxon>
        <taxon>Opisthorchiata</taxon>
        <taxon>Opisthorchiidae</taxon>
        <taxon>Clonorchis</taxon>
    </lineage>
</organism>
<keyword evidence="3" id="KW-0472">Membrane</keyword>
<dbReference type="GO" id="GO:0032222">
    <property type="term" value="P:regulation of synaptic transmission, cholinergic"/>
    <property type="evidence" value="ECO:0007669"/>
    <property type="project" value="InterPro"/>
</dbReference>
<keyword evidence="1" id="KW-0732">Signal</keyword>
<evidence type="ECO:0000256" key="2">
    <source>
        <dbReference type="ARBA" id="ARBA00023180"/>
    </source>
</evidence>
<dbReference type="InterPro" id="IPR031424">
    <property type="entry name" value="QVR-like"/>
</dbReference>
<feature type="transmembrane region" description="Helical" evidence="3">
    <location>
        <begin position="130"/>
        <end position="148"/>
    </location>
</feature>
<evidence type="ECO:0000313" key="5">
    <source>
        <dbReference type="Proteomes" id="UP000286415"/>
    </source>
</evidence>
<accession>A0A8T1M1L4</accession>
<dbReference type="OrthoDB" id="8188641at2759"/>